<keyword evidence="3" id="KW-1185">Reference proteome</keyword>
<sequence>MSVELRMSNCAAQPVYPPKMDDPNISHSLTRNTAIEVASTVKALYNETESLLLGRVSLQLDPPEEEQLSSALQSLDVELGKLGEIPWLYHILQPNDEEDQSLGYGKRNSRSSVFRIVPKFKKEKAAKKMSPQSVERWGTEEVGVWLEQMSLGEYRDTFIRHDIRGSELLHLERRDLKAKVEEVLRNPTELLCTSLQT</sequence>
<dbReference type="Proteomes" id="UP001311232">
    <property type="component" value="Unassembled WGS sequence"/>
</dbReference>
<proteinExistence type="predicted"/>
<dbReference type="SUPFAM" id="SSF47769">
    <property type="entry name" value="SAM/Pointed domain"/>
    <property type="match status" value="1"/>
</dbReference>
<dbReference type="Pfam" id="PF22944">
    <property type="entry name" value="DGKD_4H"/>
    <property type="match status" value="1"/>
</dbReference>
<evidence type="ECO:0000313" key="2">
    <source>
        <dbReference type="EMBL" id="KAK5602911.1"/>
    </source>
</evidence>
<dbReference type="AlphaFoldDB" id="A0AAV9QZG2"/>
<feature type="domain" description="SAM" evidence="1">
    <location>
        <begin position="137"/>
        <end position="197"/>
    </location>
</feature>
<evidence type="ECO:0000313" key="3">
    <source>
        <dbReference type="Proteomes" id="UP001311232"/>
    </source>
</evidence>
<comment type="caution">
    <text evidence="2">The sequence shown here is derived from an EMBL/GenBank/DDBJ whole genome shotgun (WGS) entry which is preliminary data.</text>
</comment>
<accession>A0AAV9QZG2</accession>
<dbReference type="InterPro" id="IPR001660">
    <property type="entry name" value="SAM"/>
</dbReference>
<organism evidence="2 3">
    <name type="scientific">Crenichthys baileyi</name>
    <name type="common">White River springfish</name>
    <dbReference type="NCBI Taxonomy" id="28760"/>
    <lineage>
        <taxon>Eukaryota</taxon>
        <taxon>Metazoa</taxon>
        <taxon>Chordata</taxon>
        <taxon>Craniata</taxon>
        <taxon>Vertebrata</taxon>
        <taxon>Euteleostomi</taxon>
        <taxon>Actinopterygii</taxon>
        <taxon>Neopterygii</taxon>
        <taxon>Teleostei</taxon>
        <taxon>Neoteleostei</taxon>
        <taxon>Acanthomorphata</taxon>
        <taxon>Ovalentaria</taxon>
        <taxon>Atherinomorphae</taxon>
        <taxon>Cyprinodontiformes</taxon>
        <taxon>Goodeidae</taxon>
        <taxon>Crenichthys</taxon>
    </lineage>
</organism>
<dbReference type="Gene3D" id="1.10.150.50">
    <property type="entry name" value="Transcription Factor, Ets-1"/>
    <property type="match status" value="1"/>
</dbReference>
<gene>
    <name evidence="2" type="ORF">CRENBAI_021565</name>
</gene>
<protein>
    <recommendedName>
        <fullName evidence="1">SAM domain-containing protein</fullName>
    </recommendedName>
</protein>
<dbReference type="InterPro" id="IPR054474">
    <property type="entry name" value="DGKD_4H"/>
</dbReference>
<dbReference type="PROSITE" id="PS50105">
    <property type="entry name" value="SAM_DOMAIN"/>
    <property type="match status" value="1"/>
</dbReference>
<name>A0AAV9QZG2_9TELE</name>
<reference evidence="2 3" key="1">
    <citation type="submission" date="2021-06" db="EMBL/GenBank/DDBJ databases">
        <authorList>
            <person name="Palmer J.M."/>
        </authorList>
    </citation>
    <scope>NUCLEOTIDE SEQUENCE [LARGE SCALE GENOMIC DNA]</scope>
    <source>
        <strain evidence="2 3">MEX-2019</strain>
        <tissue evidence="2">Muscle</tissue>
    </source>
</reference>
<dbReference type="EMBL" id="JAHHUM010002599">
    <property type="protein sequence ID" value="KAK5602911.1"/>
    <property type="molecule type" value="Genomic_DNA"/>
</dbReference>
<evidence type="ECO:0000259" key="1">
    <source>
        <dbReference type="PROSITE" id="PS50105"/>
    </source>
</evidence>
<dbReference type="Pfam" id="PF07647">
    <property type="entry name" value="SAM_2"/>
    <property type="match status" value="1"/>
</dbReference>
<dbReference type="InterPro" id="IPR013761">
    <property type="entry name" value="SAM/pointed_sf"/>
</dbReference>